<dbReference type="NCBIfam" id="TIGR00843">
    <property type="entry name" value="benE"/>
    <property type="match status" value="1"/>
</dbReference>
<dbReference type="RefSeq" id="WP_050520689.1">
    <property type="nucleotide sequence ID" value="NZ_FOCO01000049.1"/>
</dbReference>
<protein>
    <submittedName>
        <fullName evidence="2">Benzoate membrane transport protein</fullName>
    </submittedName>
</protein>
<dbReference type="Proteomes" id="UP000183002">
    <property type="component" value="Unassembled WGS sequence"/>
</dbReference>
<evidence type="ECO:0000313" key="3">
    <source>
        <dbReference type="Proteomes" id="UP000183002"/>
    </source>
</evidence>
<dbReference type="InterPro" id="IPR004711">
    <property type="entry name" value="Benzoate_Transporter"/>
</dbReference>
<feature type="transmembrane region" description="Helical" evidence="1">
    <location>
        <begin position="117"/>
        <end position="135"/>
    </location>
</feature>
<accession>A0A1H8M3U7</accession>
<dbReference type="OrthoDB" id="9792424at2"/>
<dbReference type="GO" id="GO:0005886">
    <property type="term" value="C:plasma membrane"/>
    <property type="evidence" value="ECO:0007669"/>
    <property type="project" value="TreeGrafter"/>
</dbReference>
<dbReference type="Pfam" id="PF03594">
    <property type="entry name" value="BenE"/>
    <property type="match status" value="1"/>
</dbReference>
<feature type="transmembrane region" description="Helical" evidence="1">
    <location>
        <begin position="341"/>
        <end position="374"/>
    </location>
</feature>
<feature type="transmembrane region" description="Helical" evidence="1">
    <location>
        <begin position="39"/>
        <end position="58"/>
    </location>
</feature>
<reference evidence="2 3" key="1">
    <citation type="submission" date="2016-10" db="EMBL/GenBank/DDBJ databases">
        <authorList>
            <person name="de Groot N.N."/>
        </authorList>
    </citation>
    <scope>NUCLEOTIDE SEQUENCE [LARGE SCALE GENOMIC DNA]</scope>
    <source>
        <strain evidence="2 3">CGMCC 1.10836</strain>
    </source>
</reference>
<sequence>MRASLITNALVASLIGYGSTIAVLLAAAAALGATPAQTASMVFAVCVAKGITSGILSFHTRVPVVLAWSTPGLALMAASTGISVPEAVGAFCVAASLVMLTGVWGPLGRLVQRIPDGLAAGMLAGVLLPFCLPLTRAVQDLPGLVLPMIAVFAIVRLKSPAMAVLGALATGIVLAFALGGAQMPPLALPLPQITLIKPELRASVLLGLGVPLYLVTMASQNLPGFAVQRAHGYAATVRPGLVGTGFASFISGFAGAPPISMAAITAAICLADDTHPDRSQRWKVGLAYGGIWVTLGLFSPLIIPMIAALPQPLIAALVALGLLGPLMGAAAGAFAVPDQRFAALVTLVTTASSVSFFGIGAAFWGLLAGIGIYAMERWVKKP</sequence>
<proteinExistence type="predicted"/>
<name>A0A1H8M3U7_9RHOB</name>
<dbReference type="AlphaFoldDB" id="A0A1H8M3U7"/>
<feature type="transmembrane region" description="Helical" evidence="1">
    <location>
        <begin position="88"/>
        <end position="105"/>
    </location>
</feature>
<feature type="transmembrane region" description="Helical" evidence="1">
    <location>
        <begin position="202"/>
        <end position="219"/>
    </location>
</feature>
<keyword evidence="1" id="KW-0472">Membrane</keyword>
<keyword evidence="1" id="KW-0812">Transmembrane</keyword>
<feature type="transmembrane region" description="Helical" evidence="1">
    <location>
        <begin position="164"/>
        <end position="182"/>
    </location>
</feature>
<keyword evidence="1" id="KW-1133">Transmembrane helix</keyword>
<keyword evidence="3" id="KW-1185">Reference proteome</keyword>
<gene>
    <name evidence="2" type="ORF">SAMN05216227_10494</name>
</gene>
<dbReference type="STRING" id="1077947.SAMN05216227_10494"/>
<dbReference type="PANTHER" id="PTHR30199">
    <property type="entry name" value="MFS FAMILY TRANSPORTER, PREDICTED SUBSTRATE BENZOATE"/>
    <property type="match status" value="1"/>
</dbReference>
<organism evidence="2 3">
    <name type="scientific">Pseudorhodobacter antarcticus</name>
    <dbReference type="NCBI Taxonomy" id="1077947"/>
    <lineage>
        <taxon>Bacteria</taxon>
        <taxon>Pseudomonadati</taxon>
        <taxon>Pseudomonadota</taxon>
        <taxon>Alphaproteobacteria</taxon>
        <taxon>Rhodobacterales</taxon>
        <taxon>Paracoccaceae</taxon>
        <taxon>Pseudorhodobacter</taxon>
    </lineage>
</organism>
<evidence type="ECO:0000313" key="2">
    <source>
        <dbReference type="EMBL" id="SEO11981.1"/>
    </source>
</evidence>
<dbReference type="EMBL" id="FOCO01000049">
    <property type="protein sequence ID" value="SEO11981.1"/>
    <property type="molecule type" value="Genomic_DNA"/>
</dbReference>
<evidence type="ECO:0000256" key="1">
    <source>
        <dbReference type="SAM" id="Phobius"/>
    </source>
</evidence>
<feature type="transmembrane region" description="Helical" evidence="1">
    <location>
        <begin position="286"/>
        <end position="307"/>
    </location>
</feature>
<feature type="transmembrane region" description="Helical" evidence="1">
    <location>
        <begin position="9"/>
        <end position="33"/>
    </location>
</feature>
<dbReference type="GO" id="GO:0042925">
    <property type="term" value="F:benzoate transmembrane transporter activity"/>
    <property type="evidence" value="ECO:0007669"/>
    <property type="project" value="InterPro"/>
</dbReference>
<feature type="transmembrane region" description="Helical" evidence="1">
    <location>
        <begin position="313"/>
        <end position="334"/>
    </location>
</feature>
<dbReference type="PANTHER" id="PTHR30199:SF0">
    <property type="entry name" value="INNER MEMBRANE PROTEIN YDCO"/>
    <property type="match status" value="1"/>
</dbReference>
<feature type="transmembrane region" description="Helical" evidence="1">
    <location>
        <begin position="65"/>
        <end position="82"/>
    </location>
</feature>